<dbReference type="Proteomes" id="UP000600946">
    <property type="component" value="Unassembled WGS sequence"/>
</dbReference>
<dbReference type="Pfam" id="PF19457">
    <property type="entry name" value="DUF5994"/>
    <property type="match status" value="1"/>
</dbReference>
<evidence type="ECO:0000313" key="3">
    <source>
        <dbReference type="Proteomes" id="UP000600946"/>
    </source>
</evidence>
<proteinExistence type="predicted"/>
<evidence type="ECO:0000313" key="2">
    <source>
        <dbReference type="EMBL" id="GGY28253.1"/>
    </source>
</evidence>
<protein>
    <submittedName>
        <fullName evidence="2">Uncharacterized protein</fullName>
    </submittedName>
</protein>
<accession>A0ABQ2ZZY6</accession>
<name>A0ABQ2ZZY6_9ACTN</name>
<comment type="caution">
    <text evidence="2">The sequence shown here is derived from an EMBL/GenBank/DDBJ whole genome shotgun (WGS) entry which is preliminary data.</text>
</comment>
<reference evidence="3" key="1">
    <citation type="journal article" date="2019" name="Int. J. Syst. Evol. Microbiol.">
        <title>The Global Catalogue of Microorganisms (GCM) 10K type strain sequencing project: providing services to taxonomists for standard genome sequencing and annotation.</title>
        <authorList>
            <consortium name="The Broad Institute Genomics Platform"/>
            <consortium name="The Broad Institute Genome Sequencing Center for Infectious Disease"/>
            <person name="Wu L."/>
            <person name="Ma J."/>
        </authorList>
    </citation>
    <scope>NUCLEOTIDE SEQUENCE [LARGE SCALE GENOMIC DNA]</scope>
    <source>
        <strain evidence="3">JCM 4594</strain>
    </source>
</reference>
<feature type="region of interest" description="Disordered" evidence="1">
    <location>
        <begin position="190"/>
        <end position="230"/>
    </location>
</feature>
<dbReference type="GeneID" id="96295766"/>
<gene>
    <name evidence="2" type="ORF">GCM10010326_22350</name>
</gene>
<dbReference type="RefSeq" id="WP_229892414.1">
    <property type="nucleotide sequence ID" value="NZ_BMUU01000003.1"/>
</dbReference>
<keyword evidence="3" id="KW-1185">Reference proteome</keyword>
<dbReference type="EMBL" id="BMUU01000003">
    <property type="protein sequence ID" value="GGY28253.1"/>
    <property type="molecule type" value="Genomic_DNA"/>
</dbReference>
<feature type="region of interest" description="Disordered" evidence="1">
    <location>
        <begin position="27"/>
        <end position="57"/>
    </location>
</feature>
<sequence length="230" mass="23413">MSATIHTGISADAGAEAGADTGTAISTESGAETDASTGTEFGVGPDTPEVLRESGPRPAARVALKGGDGARGLLDGAWWPYSRDLAVELPALIGVLDPLWGRVTRIAVNPRYWPVVPHKVAVRGHVVKVGWFEAEQDAHKLLLLSNTVGRWDLLVIPPGTPADSAARLMAAACDPAGPALTASALMAEEAARGAGGAGDGTAPRPASEEPEDETPSTGGAIPASRLVMGM</sequence>
<dbReference type="InterPro" id="IPR046036">
    <property type="entry name" value="DUF5994"/>
</dbReference>
<evidence type="ECO:0000256" key="1">
    <source>
        <dbReference type="SAM" id="MobiDB-lite"/>
    </source>
</evidence>
<feature type="compositionally biased region" description="Polar residues" evidence="1">
    <location>
        <begin position="27"/>
        <end position="39"/>
    </location>
</feature>
<organism evidence="2 3">
    <name type="scientific">Streptomyces xanthochromogenes</name>
    <dbReference type="NCBI Taxonomy" id="67384"/>
    <lineage>
        <taxon>Bacteria</taxon>
        <taxon>Bacillati</taxon>
        <taxon>Actinomycetota</taxon>
        <taxon>Actinomycetes</taxon>
        <taxon>Kitasatosporales</taxon>
        <taxon>Streptomycetaceae</taxon>
        <taxon>Streptomyces</taxon>
    </lineage>
</organism>